<keyword evidence="1" id="KW-0732">Signal</keyword>
<organism evidence="2 3">
    <name type="scientific">Araneus ventricosus</name>
    <name type="common">Orbweaver spider</name>
    <name type="synonym">Epeira ventricosa</name>
    <dbReference type="NCBI Taxonomy" id="182803"/>
    <lineage>
        <taxon>Eukaryota</taxon>
        <taxon>Metazoa</taxon>
        <taxon>Ecdysozoa</taxon>
        <taxon>Arthropoda</taxon>
        <taxon>Chelicerata</taxon>
        <taxon>Arachnida</taxon>
        <taxon>Araneae</taxon>
        <taxon>Araneomorphae</taxon>
        <taxon>Entelegynae</taxon>
        <taxon>Araneoidea</taxon>
        <taxon>Araneidae</taxon>
        <taxon>Araneus</taxon>
    </lineage>
</organism>
<feature type="chain" id="PRO_5021322397" evidence="1">
    <location>
        <begin position="18"/>
        <end position="90"/>
    </location>
</feature>
<gene>
    <name evidence="2" type="ORF">AVEN_124558_1</name>
</gene>
<sequence length="90" mass="10263">MHLKPPLLTYLLPPLLAQQSKWGGGYWGGMDIQPSRGAVVNDQPYRRKKDITPQQNASQLDDMREYVYNVIVTSHELSSLHLVVARIFIT</sequence>
<dbReference type="EMBL" id="BGPR01002153">
    <property type="protein sequence ID" value="GBM68627.1"/>
    <property type="molecule type" value="Genomic_DNA"/>
</dbReference>
<keyword evidence="3" id="KW-1185">Reference proteome</keyword>
<protein>
    <submittedName>
        <fullName evidence="2">Uncharacterized protein</fullName>
    </submittedName>
</protein>
<evidence type="ECO:0000256" key="1">
    <source>
        <dbReference type="SAM" id="SignalP"/>
    </source>
</evidence>
<accession>A0A4Y2HT83</accession>
<name>A0A4Y2HT83_ARAVE</name>
<feature type="signal peptide" evidence="1">
    <location>
        <begin position="1"/>
        <end position="17"/>
    </location>
</feature>
<dbReference type="AlphaFoldDB" id="A0A4Y2HT83"/>
<comment type="caution">
    <text evidence="2">The sequence shown here is derived from an EMBL/GenBank/DDBJ whole genome shotgun (WGS) entry which is preliminary data.</text>
</comment>
<evidence type="ECO:0000313" key="3">
    <source>
        <dbReference type="Proteomes" id="UP000499080"/>
    </source>
</evidence>
<dbReference type="Proteomes" id="UP000499080">
    <property type="component" value="Unassembled WGS sequence"/>
</dbReference>
<proteinExistence type="predicted"/>
<evidence type="ECO:0000313" key="2">
    <source>
        <dbReference type="EMBL" id="GBM68627.1"/>
    </source>
</evidence>
<reference evidence="2 3" key="1">
    <citation type="journal article" date="2019" name="Sci. Rep.">
        <title>Orb-weaving spider Araneus ventricosus genome elucidates the spidroin gene catalogue.</title>
        <authorList>
            <person name="Kono N."/>
            <person name="Nakamura H."/>
            <person name="Ohtoshi R."/>
            <person name="Moran D.A.P."/>
            <person name="Shinohara A."/>
            <person name="Yoshida Y."/>
            <person name="Fujiwara M."/>
            <person name="Mori M."/>
            <person name="Tomita M."/>
            <person name="Arakawa K."/>
        </authorList>
    </citation>
    <scope>NUCLEOTIDE SEQUENCE [LARGE SCALE GENOMIC DNA]</scope>
</reference>